<dbReference type="Proteomes" id="UP000652755">
    <property type="component" value="Unassembled WGS sequence"/>
</dbReference>
<protein>
    <recommendedName>
        <fullName evidence="3">Lumazine-binding</fullName>
    </recommendedName>
</protein>
<comment type="caution">
    <text evidence="1">The sequence shown here is derived from an EMBL/GenBank/DDBJ whole genome shotgun (WGS) entry which is preliminary data.</text>
</comment>
<name>A0ABR7KMT5_9SPHI</name>
<dbReference type="RefSeq" id="WP_187069671.1">
    <property type="nucleotide sequence ID" value="NZ_JBHRVK010000001.1"/>
</dbReference>
<keyword evidence="2" id="KW-1185">Reference proteome</keyword>
<reference evidence="1 2" key="1">
    <citation type="submission" date="2020-08" db="EMBL/GenBank/DDBJ databases">
        <authorList>
            <person name="Sun Q."/>
            <person name="Inoue M."/>
        </authorList>
    </citation>
    <scope>NUCLEOTIDE SEQUENCE [LARGE SCALE GENOMIC DNA]</scope>
    <source>
        <strain evidence="1 2">CCM 8938</strain>
    </source>
</reference>
<gene>
    <name evidence="1" type="ORF">H7U22_02025</name>
</gene>
<evidence type="ECO:0000313" key="2">
    <source>
        <dbReference type="Proteomes" id="UP000652755"/>
    </source>
</evidence>
<dbReference type="EMBL" id="JACRYL010000001">
    <property type="protein sequence ID" value="MBC6109190.1"/>
    <property type="molecule type" value="Genomic_DNA"/>
</dbReference>
<proteinExistence type="predicted"/>
<accession>A0ABR7KMT5</accession>
<evidence type="ECO:0008006" key="3">
    <source>
        <dbReference type="Google" id="ProtNLM"/>
    </source>
</evidence>
<organism evidence="1 2">
    <name type="scientific">Pedobacter fastidiosus</name>
    <dbReference type="NCBI Taxonomy" id="2765361"/>
    <lineage>
        <taxon>Bacteria</taxon>
        <taxon>Pseudomonadati</taxon>
        <taxon>Bacteroidota</taxon>
        <taxon>Sphingobacteriia</taxon>
        <taxon>Sphingobacteriales</taxon>
        <taxon>Sphingobacteriaceae</taxon>
        <taxon>Pedobacter</taxon>
    </lineage>
</organism>
<sequence>MTNVLKSKKIRSILLLFTIVSAYHFYEHVSNEARYEIINEIGKDNGFYWNKICIYYDEIEIFEDNCSSFPFVDKISVYCQKLIQKINSLEDNKIKYYSRKTKSFHKAEIIKNCHQAYDMIYRISYPIVSADKKTVLIKITQDCNCMLGGQGGTYIFKKIKGTWKVVDSYNSWIG</sequence>
<evidence type="ECO:0000313" key="1">
    <source>
        <dbReference type="EMBL" id="MBC6109190.1"/>
    </source>
</evidence>